<comment type="caution">
    <text evidence="3">The sequence shown here is derived from an EMBL/GenBank/DDBJ whole genome shotgun (WGS) entry which is preliminary data.</text>
</comment>
<dbReference type="SUPFAM" id="SSF55811">
    <property type="entry name" value="Nudix"/>
    <property type="match status" value="1"/>
</dbReference>
<accession>A0A415E344</accession>
<dbReference type="RefSeq" id="WP_118334615.1">
    <property type="nucleotide sequence ID" value="NZ_AP025567.1"/>
</dbReference>
<proteinExistence type="inferred from homology"/>
<dbReference type="PANTHER" id="PTHR43736:SF1">
    <property type="entry name" value="DIHYDRONEOPTERIN TRIPHOSPHATE DIPHOSPHATASE"/>
    <property type="match status" value="1"/>
</dbReference>
<dbReference type="Gene3D" id="3.90.79.10">
    <property type="entry name" value="Nucleoside Triphosphate Pyrophosphohydrolase"/>
    <property type="match status" value="1"/>
</dbReference>
<dbReference type="OrthoDB" id="9787880at2"/>
<evidence type="ECO:0000313" key="4">
    <source>
        <dbReference type="Proteomes" id="UP000284841"/>
    </source>
</evidence>
<name>A0A415E344_9FIRM</name>
<dbReference type="Proteomes" id="UP000284841">
    <property type="component" value="Unassembled WGS sequence"/>
</dbReference>
<protein>
    <submittedName>
        <fullName evidence="3">NUDIX domain-containing protein</fullName>
    </submittedName>
</protein>
<evidence type="ECO:0000259" key="2">
    <source>
        <dbReference type="PROSITE" id="PS51462"/>
    </source>
</evidence>
<keyword evidence="4" id="KW-1185">Reference proteome</keyword>
<dbReference type="InterPro" id="IPR015797">
    <property type="entry name" value="NUDIX_hydrolase-like_dom_sf"/>
</dbReference>
<dbReference type="EMBL" id="QRMS01000002">
    <property type="protein sequence ID" value="RHJ88083.1"/>
    <property type="molecule type" value="Genomic_DNA"/>
</dbReference>
<evidence type="ECO:0000313" key="3">
    <source>
        <dbReference type="EMBL" id="RHJ88083.1"/>
    </source>
</evidence>
<reference evidence="3 4" key="1">
    <citation type="submission" date="2018-08" db="EMBL/GenBank/DDBJ databases">
        <title>A genome reference for cultivated species of the human gut microbiota.</title>
        <authorList>
            <person name="Zou Y."/>
            <person name="Xue W."/>
            <person name="Luo G."/>
        </authorList>
    </citation>
    <scope>NUCLEOTIDE SEQUENCE [LARGE SCALE GENOMIC DNA]</scope>
    <source>
        <strain evidence="3 4">AM07-24</strain>
    </source>
</reference>
<dbReference type="PROSITE" id="PS51462">
    <property type="entry name" value="NUDIX"/>
    <property type="match status" value="1"/>
</dbReference>
<organism evidence="3 4">
    <name type="scientific">Emergencia timonensis</name>
    <dbReference type="NCBI Taxonomy" id="1776384"/>
    <lineage>
        <taxon>Bacteria</taxon>
        <taxon>Bacillati</taxon>
        <taxon>Bacillota</taxon>
        <taxon>Clostridia</taxon>
        <taxon>Peptostreptococcales</taxon>
        <taxon>Anaerovoracaceae</taxon>
        <taxon>Emergencia</taxon>
    </lineage>
</organism>
<dbReference type="AlphaFoldDB" id="A0A415E344"/>
<dbReference type="STRING" id="1776384.GCA_900086585_03647"/>
<gene>
    <name evidence="3" type="ORF">DW099_06595</name>
</gene>
<sequence length="183" mass="21324">MEKLKRTIETYVPACEQEERDREIMLRFLKSNGDCLTRDNQIAHFTASSWIVNESRDKVLMAYHNIYDSWAWTGGHADGEADLLQVAIREAKEETGIEKMKAVKDEPCSLEIITVDGHIKRGAYVASHLHLNLTYLLEADDRQELTIKADENSDVRWIYISELDKCVSEPWMMKWVYKKLMKL</sequence>
<feature type="domain" description="Nudix hydrolase" evidence="2">
    <location>
        <begin position="42"/>
        <end position="183"/>
    </location>
</feature>
<dbReference type="InterPro" id="IPR000086">
    <property type="entry name" value="NUDIX_hydrolase_dom"/>
</dbReference>
<comment type="similarity">
    <text evidence="1">Belongs to the Nudix hydrolase family.</text>
</comment>
<dbReference type="Pfam" id="PF00293">
    <property type="entry name" value="NUDIX"/>
    <property type="match status" value="1"/>
</dbReference>
<evidence type="ECO:0000256" key="1">
    <source>
        <dbReference type="ARBA" id="ARBA00005582"/>
    </source>
</evidence>
<dbReference type="CDD" id="cd03674">
    <property type="entry name" value="NUDIX_Hydrolase"/>
    <property type="match status" value="1"/>
</dbReference>
<dbReference type="PANTHER" id="PTHR43736">
    <property type="entry name" value="ADP-RIBOSE PYROPHOSPHATASE"/>
    <property type="match status" value="1"/>
</dbReference>